<evidence type="ECO:0000313" key="7">
    <source>
        <dbReference type="Proteomes" id="UP001519362"/>
    </source>
</evidence>
<evidence type="ECO:0000313" key="6">
    <source>
        <dbReference type="EMBL" id="MBP2436821.1"/>
    </source>
</evidence>
<dbReference type="InterPro" id="IPR003115">
    <property type="entry name" value="ParB_N"/>
</dbReference>
<dbReference type="SUPFAM" id="SSF110849">
    <property type="entry name" value="ParB/Sulfiredoxin"/>
    <property type="match status" value="1"/>
</dbReference>
<dbReference type="InterPro" id="IPR057240">
    <property type="entry name" value="ParB_dimer_C"/>
</dbReference>
<dbReference type="InterPro" id="IPR036086">
    <property type="entry name" value="ParB/Sulfiredoxin_sf"/>
</dbReference>
<sequence>MAKRTGLGRGIGALIPTSSETKERPADVFFAGAGLIDEVETSEDAVTIDAVSEPADAPSADATPAPQKAAKKPAAAGGAPATKRPAARTKKAEPKAPARSAAKASATPTATSTAKASNTRAAASSPEPELAEVPGVRLIHIDPASVVPNPRQPRTLFDAEDLAELVHSVREFGLLQPIVVRDKKDGTFELIMGERRTRASREAGLTQIPAIVRETADEDMLRDALLENIHRAQLNPLEEASAYQQLIEDFGITQDTLASRIGRSRPQISNTIRLLRLPEAVQQRVAAGVISAGHARTILSLDGDVDAMQKLADKIVNEELSVRASEEAARRIVEAGEKPAAPAPNKNGARRAYLDDVAERLGDRLNTKVKIALTARKGQVSIDFASIQDLNRILEELGETGYES</sequence>
<evidence type="ECO:0000259" key="5">
    <source>
        <dbReference type="SMART" id="SM00470"/>
    </source>
</evidence>
<dbReference type="Pfam" id="PF23552">
    <property type="entry name" value="ParB_C"/>
    <property type="match status" value="1"/>
</dbReference>
<dbReference type="SUPFAM" id="SSF109709">
    <property type="entry name" value="KorB DNA-binding domain-like"/>
    <property type="match status" value="1"/>
</dbReference>
<reference evidence="6 7" key="1">
    <citation type="submission" date="2021-03" db="EMBL/GenBank/DDBJ databases">
        <title>Sequencing the genomes of 1000 actinobacteria strains.</title>
        <authorList>
            <person name="Klenk H.-P."/>
        </authorList>
    </citation>
    <scope>NUCLEOTIDE SEQUENCE [LARGE SCALE GENOMIC DNA]</scope>
    <source>
        <strain evidence="6 7">DSM 24221</strain>
    </source>
</reference>
<keyword evidence="7" id="KW-1185">Reference proteome</keyword>
<dbReference type="Pfam" id="PF17762">
    <property type="entry name" value="HTH_ParB"/>
    <property type="match status" value="1"/>
</dbReference>
<evidence type="ECO:0000256" key="2">
    <source>
        <dbReference type="ARBA" id="ARBA00022829"/>
    </source>
</evidence>
<dbReference type="PANTHER" id="PTHR33375">
    <property type="entry name" value="CHROMOSOME-PARTITIONING PROTEIN PARB-RELATED"/>
    <property type="match status" value="1"/>
</dbReference>
<accession>A0ABS4ZHS3</accession>
<dbReference type="Gene3D" id="3.90.1530.30">
    <property type="match status" value="1"/>
</dbReference>
<dbReference type="NCBIfam" id="TIGR00180">
    <property type="entry name" value="parB_part"/>
    <property type="match status" value="1"/>
</dbReference>
<comment type="caution">
    <text evidence="6">The sequence shown here is derived from an EMBL/GenBank/DDBJ whole genome shotgun (WGS) entry which is preliminary data.</text>
</comment>
<feature type="domain" description="ParB-like N-terminal" evidence="5">
    <location>
        <begin position="139"/>
        <end position="229"/>
    </location>
</feature>
<feature type="region of interest" description="Disordered" evidence="4">
    <location>
        <begin position="1"/>
        <end position="24"/>
    </location>
</feature>
<gene>
    <name evidence="6" type="ORF">JOF34_001407</name>
</gene>
<evidence type="ECO:0000256" key="3">
    <source>
        <dbReference type="ARBA" id="ARBA00023125"/>
    </source>
</evidence>
<dbReference type="InterPro" id="IPR050336">
    <property type="entry name" value="Chromosome_partition/occlusion"/>
</dbReference>
<protein>
    <submittedName>
        <fullName evidence="6">ParB family chromosome partitioning protein</fullName>
    </submittedName>
</protein>
<comment type="similarity">
    <text evidence="1">Belongs to the ParB family.</text>
</comment>
<dbReference type="Proteomes" id="UP001519362">
    <property type="component" value="Unassembled WGS sequence"/>
</dbReference>
<dbReference type="RefSeq" id="WP_165135442.1">
    <property type="nucleotide sequence ID" value="NZ_CP049253.1"/>
</dbReference>
<feature type="region of interest" description="Disordered" evidence="4">
    <location>
        <begin position="45"/>
        <end position="129"/>
    </location>
</feature>
<name>A0ABS4ZHS3_9MICO</name>
<organism evidence="6 7">
    <name type="scientific">Microbacterium amylolyticum</name>
    <dbReference type="NCBI Taxonomy" id="936337"/>
    <lineage>
        <taxon>Bacteria</taxon>
        <taxon>Bacillati</taxon>
        <taxon>Actinomycetota</taxon>
        <taxon>Actinomycetes</taxon>
        <taxon>Micrococcales</taxon>
        <taxon>Microbacteriaceae</taxon>
        <taxon>Microbacterium</taxon>
    </lineage>
</organism>
<dbReference type="EMBL" id="JAGIOL010000001">
    <property type="protein sequence ID" value="MBP2436821.1"/>
    <property type="molecule type" value="Genomic_DNA"/>
</dbReference>
<evidence type="ECO:0000256" key="4">
    <source>
        <dbReference type="SAM" id="MobiDB-lite"/>
    </source>
</evidence>
<keyword evidence="3" id="KW-0238">DNA-binding</keyword>
<keyword evidence="2" id="KW-0159">Chromosome partition</keyword>
<dbReference type="PANTHER" id="PTHR33375:SF1">
    <property type="entry name" value="CHROMOSOME-PARTITIONING PROTEIN PARB-RELATED"/>
    <property type="match status" value="1"/>
</dbReference>
<dbReference type="Pfam" id="PF02195">
    <property type="entry name" value="ParB_N"/>
    <property type="match status" value="1"/>
</dbReference>
<dbReference type="Gene3D" id="1.10.10.2830">
    <property type="match status" value="1"/>
</dbReference>
<feature type="compositionally biased region" description="Low complexity" evidence="4">
    <location>
        <begin position="49"/>
        <end position="84"/>
    </location>
</feature>
<dbReference type="InterPro" id="IPR004437">
    <property type="entry name" value="ParB/RepB/Spo0J"/>
</dbReference>
<dbReference type="CDD" id="cd16393">
    <property type="entry name" value="SPO0J_N"/>
    <property type="match status" value="1"/>
</dbReference>
<feature type="compositionally biased region" description="Low complexity" evidence="4">
    <location>
        <begin position="97"/>
        <end position="129"/>
    </location>
</feature>
<proteinExistence type="inferred from homology"/>
<dbReference type="InterPro" id="IPR041468">
    <property type="entry name" value="HTH_ParB/Spo0J"/>
</dbReference>
<dbReference type="SMART" id="SM00470">
    <property type="entry name" value="ParB"/>
    <property type="match status" value="1"/>
</dbReference>
<evidence type="ECO:0000256" key="1">
    <source>
        <dbReference type="ARBA" id="ARBA00006295"/>
    </source>
</evidence>